<keyword evidence="1" id="KW-0812">Transmembrane</keyword>
<name>A0ABP6YVL3_9ACTN</name>
<dbReference type="Proteomes" id="UP001500707">
    <property type="component" value="Unassembled WGS sequence"/>
</dbReference>
<feature type="transmembrane region" description="Helical" evidence="1">
    <location>
        <begin position="44"/>
        <end position="62"/>
    </location>
</feature>
<comment type="caution">
    <text evidence="2">The sequence shown here is derived from an EMBL/GenBank/DDBJ whole genome shotgun (WGS) entry which is preliminary data.</text>
</comment>
<gene>
    <name evidence="2" type="ORF">GCM10022295_85550</name>
</gene>
<dbReference type="EMBL" id="BAABCE010000027">
    <property type="protein sequence ID" value="GAA3590782.1"/>
    <property type="molecule type" value="Genomic_DNA"/>
</dbReference>
<sequence>MLTVIAVTTAVALPAGYLLRDQNAFPRLLSWAEDATSPGWRTWKFWPAAPVIIVALAWMWTVHPRRTLANVRSWRQPPPPRGPALTFDPDWAAKRSARIPDHTVDEEG</sequence>
<dbReference type="RefSeq" id="WP_346186316.1">
    <property type="nucleotide sequence ID" value="NZ_BAABCE010000027.1"/>
</dbReference>
<keyword evidence="1" id="KW-1133">Transmembrane helix</keyword>
<organism evidence="2 3">
    <name type="scientific">Streptomyces osmaniensis</name>
    <dbReference type="NCBI Taxonomy" id="593134"/>
    <lineage>
        <taxon>Bacteria</taxon>
        <taxon>Bacillati</taxon>
        <taxon>Actinomycetota</taxon>
        <taxon>Actinomycetes</taxon>
        <taxon>Kitasatosporales</taxon>
        <taxon>Streptomycetaceae</taxon>
        <taxon>Streptomyces</taxon>
    </lineage>
</organism>
<accession>A0ABP6YVL3</accession>
<keyword evidence="1" id="KW-0472">Membrane</keyword>
<proteinExistence type="predicted"/>
<reference evidence="3" key="1">
    <citation type="journal article" date="2019" name="Int. J. Syst. Evol. Microbiol.">
        <title>The Global Catalogue of Microorganisms (GCM) 10K type strain sequencing project: providing services to taxonomists for standard genome sequencing and annotation.</title>
        <authorList>
            <consortium name="The Broad Institute Genomics Platform"/>
            <consortium name="The Broad Institute Genome Sequencing Center for Infectious Disease"/>
            <person name="Wu L."/>
            <person name="Ma J."/>
        </authorList>
    </citation>
    <scope>NUCLEOTIDE SEQUENCE [LARGE SCALE GENOMIC DNA]</scope>
    <source>
        <strain evidence="3">JCM 17656</strain>
    </source>
</reference>
<evidence type="ECO:0000256" key="1">
    <source>
        <dbReference type="SAM" id="Phobius"/>
    </source>
</evidence>
<keyword evidence="3" id="KW-1185">Reference proteome</keyword>
<evidence type="ECO:0000313" key="2">
    <source>
        <dbReference type="EMBL" id="GAA3590782.1"/>
    </source>
</evidence>
<protein>
    <submittedName>
        <fullName evidence="2">Uncharacterized protein</fullName>
    </submittedName>
</protein>
<evidence type="ECO:0000313" key="3">
    <source>
        <dbReference type="Proteomes" id="UP001500707"/>
    </source>
</evidence>